<dbReference type="EMBL" id="CP007739">
    <property type="protein sequence ID" value="AIE59752.1"/>
    <property type="molecule type" value="Genomic_DNA"/>
</dbReference>
<name>I3DZL7_BACMM</name>
<keyword evidence="2" id="KW-1185">Reference proteome</keyword>
<dbReference type="OrthoDB" id="2925451at2"/>
<evidence type="ECO:0000313" key="1">
    <source>
        <dbReference type="EMBL" id="AIE59752.1"/>
    </source>
</evidence>
<dbReference type="Proteomes" id="UP000027602">
    <property type="component" value="Chromosome"/>
</dbReference>
<proteinExistence type="predicted"/>
<accession>I3DZL7</accession>
<protein>
    <submittedName>
        <fullName evidence="1">Uncharacterized protein</fullName>
    </submittedName>
</protein>
<organism evidence="1 2">
    <name type="scientific">Bacillus methanolicus (strain MGA3 / ATCC 53907)</name>
    <dbReference type="NCBI Taxonomy" id="796606"/>
    <lineage>
        <taxon>Bacteria</taxon>
        <taxon>Bacillati</taxon>
        <taxon>Bacillota</taxon>
        <taxon>Bacilli</taxon>
        <taxon>Bacillales</taxon>
        <taxon>Bacillaceae</taxon>
        <taxon>Bacillus</taxon>
    </lineage>
</organism>
<dbReference type="AlphaFoldDB" id="I3DZL7"/>
<gene>
    <name evidence="1" type="ORF">BMMGA3_06630</name>
</gene>
<dbReference type="HOGENOM" id="CLU_1308042_0_0_9"/>
<sequence>MYTQPDFTNSNYVFESRPQLELSHETTEMHQLLSTLQSIPLASASFLQAMGAVLHHLQMASRNLALGCGITSEFRYLPESWGLPELHIVHARYLTPFSYHLYSALGAAELLANGQGRPPHFPLMVGCMNAILRLWQNFPMAITNLRKSVSPTYTATVDQGQYRLYQMASSIQQALSITRSTVNPAIWEASLRASQLAYKVREKVAKSLSEEMY</sequence>
<reference evidence="1 2" key="1">
    <citation type="journal article" date="2015" name="BMC Genomics">
        <title>Transcriptome analysis of thermophilic methylotrophic Bacillus methanolicus MGA3 using RNA-sequencing provides detailed insights into its previously uncharted transcriptional landscape.</title>
        <authorList>
            <person name="Irla M."/>
            <person name="Neshat A."/>
            <person name="Brautaset T."/>
            <person name="Ruckert C."/>
            <person name="Kalinowski J."/>
            <person name="Wendisch V.F."/>
        </authorList>
    </citation>
    <scope>NUCLEOTIDE SEQUENCE [LARGE SCALE GENOMIC DNA]</scope>
    <source>
        <strain evidence="2">MGA3 / ATCC 53907</strain>
    </source>
</reference>
<evidence type="ECO:0000313" key="2">
    <source>
        <dbReference type="Proteomes" id="UP000027602"/>
    </source>
</evidence>
<dbReference type="KEGG" id="bmet:BMMGA3_06630"/>